<evidence type="ECO:0000313" key="11">
    <source>
        <dbReference type="Proteomes" id="UP000275408"/>
    </source>
</evidence>
<evidence type="ECO:0000256" key="5">
    <source>
        <dbReference type="ARBA" id="ARBA00022723"/>
    </source>
</evidence>
<sequence length="1920" mass="212581">MASTTAKSVFEALASAKIDASEIACLQRKMNGEVIVTFKSILAKEKFLRLNSLQVDTEHFALQDVNKPLSFLTTYDAPFELSDLDIICLQEVHCSSVQECSSWFLSSRFGVVCTPGSVRSSGCAILFRPSTGLLSFRVCCLYVPNPNPARDHFLDDLQAKIYHSVPSLFCGDFKSVFNRALDSSAPWFPVLFQISAESRSLSWSLTSSPLVQASGNLTLPSLKTWSMSVWSWTSGRPGVWDAGKSCLKGLSIRYCKDRSAMGARNRSLLVDVVAHLKVKVDASLASCVRPYCSALKALAAKGAEIRSCIKWVEEGETSSSYFIQLEKERAVDSWIPVLRESGGSIVSSPEGLCCTLNSFYSDLFSSAWRGSMDNFSTLAKWWDAGKSRRKGLTIRYCKSRSAAGARNRSLLVDLIAHLKSKVDTDSVSCVGPYRSPLESLLSLDREVAKGAQVRSCIQWVEEGESLSLYFLQLEKKRAVDRWIPGLRESGGSIVSSLEGLCRTLNTFYSDLFSSVPTDSVVQASLLSNFPCPLPCDQARFEATSGAKLNRSKSSSRSAAGARNRSLLVDLVAHLKSKVDVGSVSSVSPYRSALESLASLDREVAKGAQESSSPYFLRLEKKRAVDRWIPALRESGGSIVSSPEGLCRTLNTFYSDLFSSVPTDSVIQASLLSNFPCPLTCDQACFGQCERLPVSVLRPFPRGSPGLPPLLYVLVSEVFAVNFRRNPRISGLSLLGFPPLSPISQYTDDTSLVLTSDESTRAVFETFAQFEAASGAKLNRSKFKGLWLGAWSARSNPPVALDWSSAKLKILGVFIGHGNLEEDNWRPRIDAVDHVLTSWRSRSLTFCGKALFINALALSRVWYVASLVHVPAWVEKELSPGTGVPLYCGPAPPFWQVLCRKCEIQVFALLGQWVKKFASSPSGWSSFMSFWFSSSFGVPLATVLSRPFSFDPGVMPPFYSSLLFAWRRLNGSFSTPHNSLAVGVGSPLACTPVAGVSTRSCYLYLLSKNMLQPHCIDKFSFTFGPLDWPATWRSLSFFDVDRHVIDLNWKLAHGVLYAAQRLASIGLPVPLSCFCGPTIESLDHLFYYCPLAQSVLSWLQSLLFSFLFMCPALLVRHVRFGFSSDELCVTPRVFVYLLNLCKFYIWQSQNDFHFRNVPPALLTSSPNVSSRPVVTVTSTVSGAPVVSSLPDQPKRAGLVQWLRSLPVSADIVCLQEMHCLSLSECSMWFQSSGFSCALSCGSVHSRGCVVLFRPSLSLVNSWGDDDGHYLQCEFVFCGKLFRVCCIYAPNRNPARDQFFDDLQAKADPSVPTILCGDLMRFSIGRYTSLDLTHLTCLVRVPPLSSIFLMLAVQLIFGGISIPLHLAFLGPGGMATMLPVLTFVVFLMCGYLLFSCVIFIPVPFLTVVVSSLLSRSRMLFHLAPVSGSSILLSCRSRLTFGRHGAPRCPASPRWRNGGMRGRVASKNSLFVIAAQGRCRFHVLPYHSALSELAILDSEAARGAQGRARVRWVEEGEVLSSYFFRLEKKWSADRWISALRESDGSIVSSPADFCRSLSSFYSGLFTASGNLSVFEALTNTDIDASEIHCLQKKLNGEVIITFKSISSEEKLLRLSSLKVDSENLAVQDIDRPLTFLTIYNAPFKLSDLAIEALANADIEATEIHCLQHQLNSEVIVTFKSVASKEKFLRLNFLEVGSKNYALQDVDEPLSSLTIYDTPFELSDLAINKCLSPFCETSNCRVCVVQKTLVSSESTIKSLSRRWLGCSFWSPASGRQGGVVTLILSKCSDEILSWKKDSHGRIVGAFNCYDNALGKFGGNVSIHKEYESFKNDFALVDVWHKDFSMSIEKLVDCHFRFLPSFASLQDWWKFLKLFIKEESIVFSHNKWRSIRKEQVFLTNKLIRLRQRLVDGDDTVSVLISDTES</sequence>
<evidence type="ECO:0000256" key="6">
    <source>
        <dbReference type="ARBA" id="ARBA00022801"/>
    </source>
</evidence>
<dbReference type="InterPro" id="IPR004808">
    <property type="entry name" value="AP_endonuc_1"/>
</dbReference>
<evidence type="ECO:0000256" key="3">
    <source>
        <dbReference type="ARBA" id="ARBA00007092"/>
    </source>
</evidence>
<dbReference type="GO" id="GO:0003906">
    <property type="term" value="F:DNA-(apurinic or apyrimidinic site) endonuclease activity"/>
    <property type="evidence" value="ECO:0007669"/>
    <property type="project" value="TreeGrafter"/>
</dbReference>
<dbReference type="InterPro" id="IPR036691">
    <property type="entry name" value="Endo/exonu/phosph_ase_sf"/>
</dbReference>
<evidence type="ECO:0000256" key="7">
    <source>
        <dbReference type="ARBA" id="ARBA00022842"/>
    </source>
</evidence>
<evidence type="ECO:0000256" key="4">
    <source>
        <dbReference type="ARBA" id="ARBA00012115"/>
    </source>
</evidence>
<evidence type="ECO:0000313" key="10">
    <source>
        <dbReference type="EMBL" id="RMX41858.1"/>
    </source>
</evidence>
<comment type="catalytic activity">
    <reaction evidence="1">
        <text>Exonucleolytic cleavage in the 3'- to 5'-direction to yield nucleoside 5'-phosphates.</text>
        <dbReference type="EC" id="3.1.11.2"/>
    </reaction>
</comment>
<keyword evidence="6" id="KW-0378">Hydrolase</keyword>
<comment type="cofactor">
    <cofactor evidence="2">
        <name>Mg(2+)</name>
        <dbReference type="ChEBI" id="CHEBI:18420"/>
    </cofactor>
</comment>
<dbReference type="Proteomes" id="UP000275408">
    <property type="component" value="Unassembled WGS sequence"/>
</dbReference>
<keyword evidence="7" id="KW-0460">Magnesium</keyword>
<accession>A0A3M6TKN9</accession>
<dbReference type="EMBL" id="RCHS01003432">
    <property type="protein sequence ID" value="RMX41858.1"/>
    <property type="molecule type" value="Genomic_DNA"/>
</dbReference>
<reference evidence="10 11" key="1">
    <citation type="journal article" date="2018" name="Sci. Rep.">
        <title>Comparative analysis of the Pocillopora damicornis genome highlights role of immune system in coral evolution.</title>
        <authorList>
            <person name="Cunning R."/>
            <person name="Bay R.A."/>
            <person name="Gillette P."/>
            <person name="Baker A.C."/>
            <person name="Traylor-Knowles N."/>
        </authorList>
    </citation>
    <scope>NUCLEOTIDE SEQUENCE [LARGE SCALE GENOMIC DNA]</scope>
    <source>
        <strain evidence="10">RSMAS</strain>
        <tissue evidence="10">Whole animal</tissue>
    </source>
</reference>
<comment type="caution">
    <text evidence="10">The sequence shown here is derived from an EMBL/GenBank/DDBJ whole genome shotgun (WGS) entry which is preliminary data.</text>
</comment>
<organism evidence="10 11">
    <name type="scientific">Pocillopora damicornis</name>
    <name type="common">Cauliflower coral</name>
    <name type="synonym">Millepora damicornis</name>
    <dbReference type="NCBI Taxonomy" id="46731"/>
    <lineage>
        <taxon>Eukaryota</taxon>
        <taxon>Metazoa</taxon>
        <taxon>Cnidaria</taxon>
        <taxon>Anthozoa</taxon>
        <taxon>Hexacorallia</taxon>
        <taxon>Scleractinia</taxon>
        <taxon>Astrocoeniina</taxon>
        <taxon>Pocilloporidae</taxon>
        <taxon>Pocillopora</taxon>
    </lineage>
</organism>
<protein>
    <recommendedName>
        <fullName evidence="4">exodeoxyribonuclease III</fullName>
        <ecNumber evidence="4">3.1.11.2</ecNumber>
    </recommendedName>
</protein>
<feature type="transmembrane region" description="Helical" evidence="8">
    <location>
        <begin position="1378"/>
        <end position="1411"/>
    </location>
</feature>
<proteinExistence type="inferred from homology"/>
<dbReference type="GO" id="GO:0008311">
    <property type="term" value="F:double-stranded DNA 3'-5' DNA exonuclease activity"/>
    <property type="evidence" value="ECO:0007669"/>
    <property type="project" value="UniProtKB-EC"/>
</dbReference>
<gene>
    <name evidence="10" type="ORF">pdam_00019619</name>
</gene>
<dbReference type="GO" id="GO:0008081">
    <property type="term" value="F:phosphoric diester hydrolase activity"/>
    <property type="evidence" value="ECO:0007669"/>
    <property type="project" value="TreeGrafter"/>
</dbReference>
<evidence type="ECO:0000256" key="2">
    <source>
        <dbReference type="ARBA" id="ARBA00001946"/>
    </source>
</evidence>
<dbReference type="Gene3D" id="3.60.10.10">
    <property type="entry name" value="Endonuclease/exonuclease/phosphatase"/>
    <property type="match status" value="2"/>
</dbReference>
<name>A0A3M6TKN9_POCDA</name>
<feature type="transmembrane region" description="Helical" evidence="8">
    <location>
        <begin position="1345"/>
        <end position="1366"/>
    </location>
</feature>
<dbReference type="InterPro" id="IPR005135">
    <property type="entry name" value="Endo/exonuclease/phosphatase"/>
</dbReference>
<dbReference type="STRING" id="46731.A0A3M6TKN9"/>
<keyword evidence="5" id="KW-0479">Metal-binding</keyword>
<dbReference type="GO" id="GO:0006284">
    <property type="term" value="P:base-excision repair"/>
    <property type="evidence" value="ECO:0007669"/>
    <property type="project" value="TreeGrafter"/>
</dbReference>
<comment type="similarity">
    <text evidence="3">Belongs to the DNA repair enzymes AP/ExoA family.</text>
</comment>
<evidence type="ECO:0000256" key="8">
    <source>
        <dbReference type="SAM" id="Phobius"/>
    </source>
</evidence>
<keyword evidence="11" id="KW-1185">Reference proteome</keyword>
<evidence type="ECO:0000259" key="9">
    <source>
        <dbReference type="Pfam" id="PF03372"/>
    </source>
</evidence>
<keyword evidence="8" id="KW-1133">Transmembrane helix</keyword>
<dbReference type="PANTHER" id="PTHR22748">
    <property type="entry name" value="AP ENDONUCLEASE"/>
    <property type="match status" value="1"/>
</dbReference>
<keyword evidence="8" id="KW-0812">Transmembrane</keyword>
<dbReference type="PANTHER" id="PTHR22748:SF19">
    <property type="entry name" value="ENDONUCLEASE_EXONUCLEASE_PHOSPHATASE DOMAIN-CONTAINING PROTEIN"/>
    <property type="match status" value="1"/>
</dbReference>
<dbReference type="EC" id="3.1.11.2" evidence="4"/>
<dbReference type="GO" id="GO:0046872">
    <property type="term" value="F:metal ion binding"/>
    <property type="evidence" value="ECO:0007669"/>
    <property type="project" value="UniProtKB-KW"/>
</dbReference>
<dbReference type="GO" id="GO:0005634">
    <property type="term" value="C:nucleus"/>
    <property type="evidence" value="ECO:0007669"/>
    <property type="project" value="TreeGrafter"/>
</dbReference>
<evidence type="ECO:0000256" key="1">
    <source>
        <dbReference type="ARBA" id="ARBA00000493"/>
    </source>
</evidence>
<feature type="domain" description="Endonuclease/exonuclease/phosphatase" evidence="9">
    <location>
        <begin position="1188"/>
        <end position="1317"/>
    </location>
</feature>
<dbReference type="Pfam" id="PF03372">
    <property type="entry name" value="Exo_endo_phos"/>
    <property type="match status" value="2"/>
</dbReference>
<dbReference type="SUPFAM" id="SSF56219">
    <property type="entry name" value="DNase I-like"/>
    <property type="match status" value="2"/>
</dbReference>
<feature type="domain" description="Endonuclease/exonuclease/phosphatase" evidence="9">
    <location>
        <begin position="72"/>
        <end position="173"/>
    </location>
</feature>
<keyword evidence="8" id="KW-0472">Membrane</keyword>
<dbReference type="OrthoDB" id="5985917at2759"/>